<dbReference type="InterPro" id="IPR010220">
    <property type="entry name" value="CO2_hydration"/>
</dbReference>
<name>A0A975T794_9NOST</name>
<dbReference type="EMBL" id="CP021056">
    <property type="protein sequence ID" value="QXE23365.1"/>
    <property type="molecule type" value="Genomic_DNA"/>
</dbReference>
<sequence>MQNKPTNHSLAEYIQRLLTGEALLKNTPENVLEVVGILKAYGIVIDAYSNNLIYIADNQFLVFFPFFKYFNGDISLAKLFRHWWHDRINFEYAEYCMKAMMWHGGGGLDAYLDTPEFSQRAQAVINAKFKNNPFILGINQLFPEFLIEQLRTSAYYSGLGQFWRVMADIFLSLSDRYDQREITSIPQIVDHIKQGLVEAAVKPITYAVKVGDKVYDLIPKSVGLTFLGDTAVPYVEAVFFRGTPFLGTVSYNAQAYQIPPDQTRFQYGALYADPLPIGGAGIPPTLLMQDMRHYLPEYLHEIYRRSRRGEDDLRVQICMTFQKSMFCVTTAAILGLMPYPLDTEEPSEEKANRVYLEKWLDRLQTSQLFDVNS</sequence>
<accession>A0A975T794</accession>
<keyword evidence="2" id="KW-1185">Reference proteome</keyword>
<dbReference type="NCBIfam" id="TIGR01964">
    <property type="entry name" value="chpXY"/>
    <property type="match status" value="1"/>
</dbReference>
<protein>
    <submittedName>
        <fullName evidence="1">CO2 hydration protein</fullName>
    </submittedName>
</protein>
<evidence type="ECO:0000313" key="1">
    <source>
        <dbReference type="EMBL" id="QXE23365.1"/>
    </source>
</evidence>
<dbReference type="Proteomes" id="UP000683511">
    <property type="component" value="Chromosome"/>
</dbReference>
<evidence type="ECO:0000313" key="2">
    <source>
        <dbReference type="Proteomes" id="UP000683511"/>
    </source>
</evidence>
<proteinExistence type="predicted"/>
<reference evidence="1" key="1">
    <citation type="submission" date="2017-04" db="EMBL/GenBank/DDBJ databases">
        <title>Genome deletions in a multicellular cyanobacterial endosymbiont for morphological adaptation in marine diatoms.</title>
        <authorList>
            <person name="Wang Y."/>
            <person name="Gao H."/>
            <person name="Li R."/>
            <person name="Xu X."/>
        </authorList>
    </citation>
    <scope>NUCLEOTIDE SEQUENCE</scope>
    <source>
        <strain evidence="1">FACHB 800</strain>
    </source>
</reference>
<dbReference type="AlphaFoldDB" id="A0A975T794"/>
<organism evidence="1 2">
    <name type="scientific">Richelia sinica FACHB-800</name>
    <dbReference type="NCBI Taxonomy" id="1357546"/>
    <lineage>
        <taxon>Bacteria</taxon>
        <taxon>Bacillati</taxon>
        <taxon>Cyanobacteriota</taxon>
        <taxon>Cyanophyceae</taxon>
        <taxon>Nostocales</taxon>
        <taxon>Nostocaceae</taxon>
        <taxon>Richelia</taxon>
    </lineage>
</organism>
<dbReference type="KEGG" id="rsin:B6N60_02055"/>
<dbReference type="Pfam" id="PF10216">
    <property type="entry name" value="ChpXY"/>
    <property type="match status" value="1"/>
</dbReference>
<gene>
    <name evidence="1" type="ORF">B6N60_02055</name>
</gene>